<dbReference type="RefSeq" id="WP_378052716.1">
    <property type="nucleotide sequence ID" value="NZ_JBHMDN010000055.1"/>
</dbReference>
<keyword evidence="10" id="KW-1185">Reference proteome</keyword>
<dbReference type="Pfam" id="PF00294">
    <property type="entry name" value="PfkB"/>
    <property type="match status" value="1"/>
</dbReference>
<dbReference type="PIRSF" id="PIRSF000535">
    <property type="entry name" value="1PFK/6PFK/LacC"/>
    <property type="match status" value="1"/>
</dbReference>
<reference evidence="10" key="1">
    <citation type="journal article" date="2019" name="Int. J. Syst. Evol. Microbiol.">
        <title>The Global Catalogue of Microorganisms (GCM) 10K type strain sequencing project: providing services to taxonomists for standard genome sequencing and annotation.</title>
        <authorList>
            <consortium name="The Broad Institute Genomics Platform"/>
            <consortium name="The Broad Institute Genome Sequencing Center for Infectious Disease"/>
            <person name="Wu L."/>
            <person name="Ma J."/>
        </authorList>
    </citation>
    <scope>NUCLEOTIDE SEQUENCE [LARGE SCALE GENOMIC DNA]</scope>
    <source>
        <strain evidence="10">KCTC 12907</strain>
    </source>
</reference>
<evidence type="ECO:0000256" key="5">
    <source>
        <dbReference type="ARBA" id="ARBA00022840"/>
    </source>
</evidence>
<dbReference type="InterPro" id="IPR017583">
    <property type="entry name" value="Tagatose/fructose_Pkinase"/>
</dbReference>
<name>A0ABW2F6R1_9BACL</name>
<evidence type="ECO:0000256" key="7">
    <source>
        <dbReference type="RuleBase" id="RU003704"/>
    </source>
</evidence>
<evidence type="ECO:0000256" key="6">
    <source>
        <dbReference type="PIRNR" id="PIRNR000535"/>
    </source>
</evidence>
<gene>
    <name evidence="9" type="ORF">ACFQMJ_10170</name>
</gene>
<dbReference type="PRINTS" id="PR00990">
    <property type="entry name" value="RIBOKINASE"/>
</dbReference>
<organism evidence="9 10">
    <name type="scientific">Cohnella cellulosilytica</name>
    <dbReference type="NCBI Taxonomy" id="986710"/>
    <lineage>
        <taxon>Bacteria</taxon>
        <taxon>Bacillati</taxon>
        <taxon>Bacillota</taxon>
        <taxon>Bacilli</taxon>
        <taxon>Bacillales</taxon>
        <taxon>Paenibacillaceae</taxon>
        <taxon>Cohnella</taxon>
    </lineage>
</organism>
<keyword evidence="5 6" id="KW-0067">ATP-binding</keyword>
<dbReference type="InterPro" id="IPR011611">
    <property type="entry name" value="PfkB_dom"/>
</dbReference>
<dbReference type="CDD" id="cd01164">
    <property type="entry name" value="FruK_PfkB_like"/>
    <property type="match status" value="1"/>
</dbReference>
<comment type="caution">
    <text evidence="9">The sequence shown here is derived from an EMBL/GenBank/DDBJ whole genome shotgun (WGS) entry which is preliminary data.</text>
</comment>
<proteinExistence type="inferred from homology"/>
<keyword evidence="2 6" id="KW-0808">Transferase</keyword>
<evidence type="ECO:0000256" key="3">
    <source>
        <dbReference type="ARBA" id="ARBA00022741"/>
    </source>
</evidence>
<keyword evidence="3 6" id="KW-0547">Nucleotide-binding</keyword>
<dbReference type="InterPro" id="IPR002173">
    <property type="entry name" value="Carboh/pur_kinase_PfkB_CS"/>
</dbReference>
<dbReference type="InterPro" id="IPR029056">
    <property type="entry name" value="Ribokinase-like"/>
</dbReference>
<comment type="pathway">
    <text evidence="6">Carbohydrate metabolism; D-tagatose 6-phosphate degradation; D-glyceraldehyde 3-phosphate and glycerone phosphate from D-tagatose 6-phosphate: step 1/2.</text>
</comment>
<dbReference type="EC" id="2.7.1.144" evidence="6"/>
<keyword evidence="4 7" id="KW-0418">Kinase</keyword>
<dbReference type="Gene3D" id="3.40.1190.20">
    <property type="match status" value="1"/>
</dbReference>
<evidence type="ECO:0000256" key="4">
    <source>
        <dbReference type="ARBA" id="ARBA00022777"/>
    </source>
</evidence>
<dbReference type="PANTHER" id="PTHR46566:SF2">
    <property type="entry name" value="ATP-DEPENDENT 6-PHOSPHOFRUCTOKINASE ISOZYME 2"/>
    <property type="match status" value="1"/>
</dbReference>
<dbReference type="PROSITE" id="PS00584">
    <property type="entry name" value="PFKB_KINASES_2"/>
    <property type="match status" value="1"/>
</dbReference>
<dbReference type="InterPro" id="IPR002139">
    <property type="entry name" value="Ribo/fructo_kinase"/>
</dbReference>
<dbReference type="Proteomes" id="UP001596378">
    <property type="component" value="Unassembled WGS sequence"/>
</dbReference>
<evidence type="ECO:0000313" key="10">
    <source>
        <dbReference type="Proteomes" id="UP001596378"/>
    </source>
</evidence>
<comment type="similarity">
    <text evidence="1">Belongs to the carbohydrate kinase pfkB family.</text>
</comment>
<evidence type="ECO:0000256" key="2">
    <source>
        <dbReference type="ARBA" id="ARBA00022679"/>
    </source>
</evidence>
<dbReference type="PANTHER" id="PTHR46566">
    <property type="entry name" value="1-PHOSPHOFRUCTOKINASE-RELATED"/>
    <property type="match status" value="1"/>
</dbReference>
<evidence type="ECO:0000256" key="1">
    <source>
        <dbReference type="ARBA" id="ARBA00005380"/>
    </source>
</evidence>
<sequence length="324" mass="33896">MTNPIAQAKANARTTITTVTLNAAIDKTYYVPAFDKGKVSRVGKVVATAGGKGLNVARVLKQLGHAEVAATGFAGGYNGRFITSRVREAGIRAEFIDIPGESRLCLNLIDGRDGSSTELLEPGPDIGAEALERFKRRLRQLSAESALVVFSGSLPGGVAPELYAELIALSRAAGADVFLDSSGEALVRGVSALPSFIKPNEDEIVSLLPEPRHADLREGIRKLMHRGIPVVAATLGAEGAVAGAGGRLYRVRLPKLETVNTVGSGDSFVAGYAFGHVRGWPVEACLRHAAAAGSANALSATTGDVDPAVHRRLLGEISVEEWPG</sequence>
<evidence type="ECO:0000259" key="8">
    <source>
        <dbReference type="Pfam" id="PF00294"/>
    </source>
</evidence>
<evidence type="ECO:0000313" key="9">
    <source>
        <dbReference type="EMBL" id="MFC7148893.1"/>
    </source>
</evidence>
<feature type="domain" description="Carbohydrate kinase PfkB" evidence="8">
    <location>
        <begin position="21"/>
        <end position="303"/>
    </location>
</feature>
<accession>A0ABW2F6R1</accession>
<dbReference type="NCBIfam" id="TIGR03168">
    <property type="entry name" value="1-PFK"/>
    <property type="match status" value="1"/>
</dbReference>
<comment type="catalytic activity">
    <reaction evidence="6">
        <text>D-tagatofuranose 6-phosphate + ATP = D-tagatofuranose 1,6-bisphosphate + ADP + H(+)</text>
        <dbReference type="Rhea" id="RHEA:12420"/>
        <dbReference type="ChEBI" id="CHEBI:15378"/>
        <dbReference type="ChEBI" id="CHEBI:30616"/>
        <dbReference type="ChEBI" id="CHEBI:58694"/>
        <dbReference type="ChEBI" id="CHEBI:58695"/>
        <dbReference type="ChEBI" id="CHEBI:456216"/>
        <dbReference type="EC" id="2.7.1.144"/>
    </reaction>
</comment>
<dbReference type="SUPFAM" id="SSF53613">
    <property type="entry name" value="Ribokinase-like"/>
    <property type="match status" value="1"/>
</dbReference>
<dbReference type="EMBL" id="JBHTAI010000005">
    <property type="protein sequence ID" value="MFC7148893.1"/>
    <property type="molecule type" value="Genomic_DNA"/>
</dbReference>
<comment type="similarity">
    <text evidence="6">Belongs to the carbohydrate kinase PfkB family. LacC subfamily.</text>
</comment>
<protein>
    <recommendedName>
        <fullName evidence="6">Tagatose-6-phosphate kinase</fullName>
        <ecNumber evidence="6">2.7.1.144</ecNumber>
    </recommendedName>
</protein>
<keyword evidence="6" id="KW-0423">Lactose metabolism</keyword>